<dbReference type="GO" id="GO:0046982">
    <property type="term" value="F:protein heterodimerization activity"/>
    <property type="evidence" value="ECO:0007669"/>
    <property type="project" value="InterPro"/>
</dbReference>
<dbReference type="HOGENOM" id="CLU_1191210_0_0_1"/>
<keyword evidence="5" id="KW-0539">Nucleus</keyword>
<dbReference type="InterPro" id="IPR003195">
    <property type="entry name" value="TFIID_TAF13"/>
</dbReference>
<keyword evidence="3" id="KW-0010">Activator</keyword>
<evidence type="ECO:0000313" key="8">
    <source>
        <dbReference type="EnsemblMetazoa" id="SMAR012949-PA"/>
    </source>
</evidence>
<accession>T1JGH6</accession>
<dbReference type="STRING" id="126957.T1JGH6"/>
<evidence type="ECO:0000256" key="5">
    <source>
        <dbReference type="ARBA" id="ARBA00023242"/>
    </source>
</evidence>
<dbReference type="SUPFAM" id="SSF47113">
    <property type="entry name" value="Histone-fold"/>
    <property type="match status" value="1"/>
</dbReference>
<dbReference type="GO" id="GO:0005634">
    <property type="term" value="C:nucleus"/>
    <property type="evidence" value="ECO:0007669"/>
    <property type="project" value="UniProtKB-SubCell"/>
</dbReference>
<dbReference type="GO" id="GO:0006366">
    <property type="term" value="P:transcription by RNA polymerase II"/>
    <property type="evidence" value="ECO:0007669"/>
    <property type="project" value="InterPro"/>
</dbReference>
<dbReference type="PhylomeDB" id="T1JGH6"/>
<dbReference type="EnsemblMetazoa" id="SMAR012949-RA">
    <property type="protein sequence ID" value="SMAR012949-PA"/>
    <property type="gene ID" value="SMAR012949"/>
</dbReference>
<dbReference type="CDD" id="cd07978">
    <property type="entry name" value="HFD_TAF13"/>
    <property type="match status" value="1"/>
</dbReference>
<dbReference type="PANTHER" id="PTHR11380:SF16">
    <property type="entry name" value="TRANSCRIPTION INITIATION PROTEIN SPT3 HOMOLOG"/>
    <property type="match status" value="1"/>
</dbReference>
<keyword evidence="2" id="KW-0805">Transcription regulation</keyword>
<keyword evidence="4" id="KW-0804">Transcription</keyword>
<evidence type="ECO:0000313" key="9">
    <source>
        <dbReference type="Proteomes" id="UP000014500"/>
    </source>
</evidence>
<dbReference type="Gene3D" id="1.10.20.10">
    <property type="entry name" value="Histone, subunit A"/>
    <property type="match status" value="1"/>
</dbReference>
<dbReference type="GO" id="GO:0000124">
    <property type="term" value="C:SAGA complex"/>
    <property type="evidence" value="ECO:0007669"/>
    <property type="project" value="UniProtKB-ARBA"/>
</dbReference>
<organism evidence="8 9">
    <name type="scientific">Strigamia maritima</name>
    <name type="common">European centipede</name>
    <name type="synonym">Geophilus maritimus</name>
    <dbReference type="NCBI Taxonomy" id="126957"/>
    <lineage>
        <taxon>Eukaryota</taxon>
        <taxon>Metazoa</taxon>
        <taxon>Ecdysozoa</taxon>
        <taxon>Arthropoda</taxon>
        <taxon>Myriapoda</taxon>
        <taxon>Chilopoda</taxon>
        <taxon>Pleurostigmophora</taxon>
        <taxon>Geophilomorpha</taxon>
        <taxon>Linotaeniidae</taxon>
        <taxon>Strigamia</taxon>
    </lineage>
</organism>
<proteinExistence type="inferred from homology"/>
<dbReference type="AlphaFoldDB" id="T1JGH6"/>
<evidence type="ECO:0000256" key="4">
    <source>
        <dbReference type="ARBA" id="ARBA00023163"/>
    </source>
</evidence>
<dbReference type="Pfam" id="PF02269">
    <property type="entry name" value="TFIID-18kDa"/>
    <property type="match status" value="1"/>
</dbReference>
<dbReference type="eggNOG" id="KOG3902">
    <property type="taxonomic scope" value="Eukaryota"/>
</dbReference>
<comment type="subcellular location">
    <subcellularLocation>
        <location evidence="1">Nucleus</location>
    </subcellularLocation>
</comment>
<name>T1JGH6_STRMM</name>
<protein>
    <submittedName>
        <fullName evidence="8">Uncharacterized protein</fullName>
    </submittedName>
</protein>
<reference evidence="8" key="2">
    <citation type="submission" date="2015-02" db="UniProtKB">
        <authorList>
            <consortium name="EnsemblMetazoa"/>
        </authorList>
    </citation>
    <scope>IDENTIFICATION</scope>
</reference>
<feature type="region of interest" description="Disordered" evidence="7">
    <location>
        <begin position="18"/>
        <end position="42"/>
    </location>
</feature>
<reference evidence="9" key="1">
    <citation type="submission" date="2011-05" db="EMBL/GenBank/DDBJ databases">
        <authorList>
            <person name="Richards S.R."/>
            <person name="Qu J."/>
            <person name="Jiang H."/>
            <person name="Jhangiani S.N."/>
            <person name="Agravi P."/>
            <person name="Goodspeed R."/>
            <person name="Gross S."/>
            <person name="Mandapat C."/>
            <person name="Jackson L."/>
            <person name="Mathew T."/>
            <person name="Pu L."/>
            <person name="Thornton R."/>
            <person name="Saada N."/>
            <person name="Wilczek-Boney K.B."/>
            <person name="Lee S."/>
            <person name="Kovar C."/>
            <person name="Wu Y."/>
            <person name="Scherer S.E."/>
            <person name="Worley K.C."/>
            <person name="Muzny D.M."/>
            <person name="Gibbs R."/>
        </authorList>
    </citation>
    <scope>NUCLEOTIDE SEQUENCE</scope>
    <source>
        <strain evidence="9">Brora</strain>
    </source>
</reference>
<dbReference type="PANTHER" id="PTHR11380">
    <property type="entry name" value="TRANSCRIPTION INITIATION FACTOR TFIID/SUPT3-RELATED"/>
    <property type="match status" value="1"/>
</dbReference>
<dbReference type="GO" id="GO:0006357">
    <property type="term" value="P:regulation of transcription by RNA polymerase II"/>
    <property type="evidence" value="ECO:0007669"/>
    <property type="project" value="UniProtKB-ARBA"/>
</dbReference>
<dbReference type="FunFam" id="1.10.20.10:FF:000023">
    <property type="entry name" value="transcription initiation protein SPT3 homolog"/>
    <property type="match status" value="1"/>
</dbReference>
<dbReference type="Proteomes" id="UP000014500">
    <property type="component" value="Unassembled WGS sequence"/>
</dbReference>
<comment type="similarity">
    <text evidence="6">Belongs to the SPT3 family.</text>
</comment>
<evidence type="ECO:0000256" key="7">
    <source>
        <dbReference type="SAM" id="MobiDB-lite"/>
    </source>
</evidence>
<evidence type="ECO:0000256" key="6">
    <source>
        <dbReference type="ARBA" id="ARBA00061274"/>
    </source>
</evidence>
<evidence type="ECO:0000256" key="2">
    <source>
        <dbReference type="ARBA" id="ARBA00023015"/>
    </source>
</evidence>
<keyword evidence="9" id="KW-1185">Reference proteome</keyword>
<evidence type="ECO:0000256" key="1">
    <source>
        <dbReference type="ARBA" id="ARBA00004123"/>
    </source>
</evidence>
<dbReference type="EMBL" id="JH432203">
    <property type="status" value="NOT_ANNOTATED_CDS"/>
    <property type="molecule type" value="Genomic_DNA"/>
</dbReference>
<dbReference type="GO" id="GO:0003713">
    <property type="term" value="F:transcription coactivator activity"/>
    <property type="evidence" value="ECO:0007669"/>
    <property type="project" value="TreeGrafter"/>
</dbReference>
<dbReference type="InterPro" id="IPR009072">
    <property type="entry name" value="Histone-fold"/>
</dbReference>
<sequence length="233" mass="26258">MTPNDEILDCTMTKPKAKLRKLDTEKDQSGSTSGVDQKATEESPGAWFTTEIQAMMHGFGDCSKPLAESAKLIEEIVHQQTNSLLLQLQEIALTRGVRTIGLEDIIFMFRKDKAKLSRLLRYLNVKDLKSSTSVKSAENLMDEGDASSPVKKHVKLCQDFIATIDETGELLSLFDEELVDEVKLERDLRADLLTQNMDLAQYLHFAEVRRTTFGRKTDRRNSAIGSLKTTWST</sequence>
<evidence type="ECO:0000256" key="3">
    <source>
        <dbReference type="ARBA" id="ARBA00023159"/>
    </source>
</evidence>